<protein>
    <submittedName>
        <fullName evidence="2">Uncharacterized protein</fullName>
    </submittedName>
</protein>
<reference evidence="2 3" key="1">
    <citation type="journal article" date="2013" name="Curr. Biol.">
        <title>The Genome of the Foraminiferan Reticulomyxa filosa.</title>
        <authorList>
            <person name="Glockner G."/>
            <person name="Hulsmann N."/>
            <person name="Schleicher M."/>
            <person name="Noegel A.A."/>
            <person name="Eichinger L."/>
            <person name="Gallinger C."/>
            <person name="Pawlowski J."/>
            <person name="Sierra R."/>
            <person name="Euteneuer U."/>
            <person name="Pillet L."/>
            <person name="Moustafa A."/>
            <person name="Platzer M."/>
            <person name="Groth M."/>
            <person name="Szafranski K."/>
            <person name="Schliwa M."/>
        </authorList>
    </citation>
    <scope>NUCLEOTIDE SEQUENCE [LARGE SCALE GENOMIC DNA]</scope>
</reference>
<comment type="caution">
    <text evidence="2">The sequence shown here is derived from an EMBL/GenBank/DDBJ whole genome shotgun (WGS) entry which is preliminary data.</text>
</comment>
<gene>
    <name evidence="2" type="ORF">RFI_36516</name>
</gene>
<evidence type="ECO:0000313" key="3">
    <source>
        <dbReference type="Proteomes" id="UP000023152"/>
    </source>
</evidence>
<dbReference type="Gene3D" id="1.25.10.10">
    <property type="entry name" value="Leucine-rich Repeat Variant"/>
    <property type="match status" value="1"/>
</dbReference>
<name>X6LIG6_RETFI</name>
<organism evidence="2 3">
    <name type="scientific">Reticulomyxa filosa</name>
    <dbReference type="NCBI Taxonomy" id="46433"/>
    <lineage>
        <taxon>Eukaryota</taxon>
        <taxon>Sar</taxon>
        <taxon>Rhizaria</taxon>
        <taxon>Retaria</taxon>
        <taxon>Foraminifera</taxon>
        <taxon>Monothalamids</taxon>
        <taxon>Reticulomyxidae</taxon>
        <taxon>Reticulomyxa</taxon>
    </lineage>
</organism>
<dbReference type="PROSITE" id="PS50077">
    <property type="entry name" value="HEAT_REPEAT"/>
    <property type="match status" value="1"/>
</dbReference>
<evidence type="ECO:0000313" key="2">
    <source>
        <dbReference type="EMBL" id="ETO00922.1"/>
    </source>
</evidence>
<feature type="repeat" description="HEAT" evidence="1">
    <location>
        <begin position="78"/>
        <end position="116"/>
    </location>
</feature>
<dbReference type="InterPro" id="IPR011989">
    <property type="entry name" value="ARM-like"/>
</dbReference>
<keyword evidence="3" id="KW-1185">Reference proteome</keyword>
<dbReference type="Proteomes" id="UP000023152">
    <property type="component" value="Unassembled WGS sequence"/>
</dbReference>
<sequence>MKLDEPQIDSQFDEIFECLNGLKDENDCIHALCEKPLETISTKLKEGNWIEFSIQISDIINHVQNCSEKLNEKQLENAINTLLDELKDKDEDVRKLCTKSLEEISTKLNDKQYRRHVETCNNLRIEKKIQKKWKYIDKQREFK</sequence>
<accession>X6LIG6</accession>
<dbReference type="InterPro" id="IPR016024">
    <property type="entry name" value="ARM-type_fold"/>
</dbReference>
<dbReference type="EMBL" id="ASPP01039662">
    <property type="protein sequence ID" value="ETO00922.1"/>
    <property type="molecule type" value="Genomic_DNA"/>
</dbReference>
<dbReference type="SUPFAM" id="SSF48371">
    <property type="entry name" value="ARM repeat"/>
    <property type="match status" value="1"/>
</dbReference>
<evidence type="ECO:0000256" key="1">
    <source>
        <dbReference type="PROSITE-ProRule" id="PRU00103"/>
    </source>
</evidence>
<proteinExistence type="predicted"/>
<dbReference type="InterPro" id="IPR021133">
    <property type="entry name" value="HEAT_type_2"/>
</dbReference>
<dbReference type="AlphaFoldDB" id="X6LIG6"/>